<accession>F4L7R8</accession>
<evidence type="ECO:0000313" key="3">
    <source>
        <dbReference type="Proteomes" id="UP000008461"/>
    </source>
</evidence>
<reference key="2">
    <citation type="submission" date="2011-04" db="EMBL/GenBank/DDBJ databases">
        <title>Complete sequence of plasmid 1 of Haliscomenobacter hydrossis DSM 1100.</title>
        <authorList>
            <consortium name="US DOE Joint Genome Institute (JGI-PGF)"/>
            <person name="Lucas S."/>
            <person name="Han J."/>
            <person name="Lapidus A."/>
            <person name="Bruce D."/>
            <person name="Goodwin L."/>
            <person name="Pitluck S."/>
            <person name="Peters L."/>
            <person name="Kyrpides N."/>
            <person name="Mavromatis K."/>
            <person name="Ivanova N."/>
            <person name="Ovchinnikova G."/>
            <person name="Pagani I."/>
            <person name="Daligault H."/>
            <person name="Detter J.C."/>
            <person name="Han C."/>
            <person name="Land M."/>
            <person name="Hauser L."/>
            <person name="Markowitz V."/>
            <person name="Cheng J.-F."/>
            <person name="Hugenholtz P."/>
            <person name="Woyke T."/>
            <person name="Wu D."/>
            <person name="Verbarg S."/>
            <person name="Frueling A."/>
            <person name="Brambilla E."/>
            <person name="Klenk H.-P."/>
            <person name="Eisen J.A."/>
        </authorList>
    </citation>
    <scope>NUCLEOTIDE SEQUENCE</scope>
    <source>
        <strain>DSM 1100</strain>
    </source>
</reference>
<gene>
    <name evidence="2" type="ordered locus">Halhy_6610</name>
</gene>
<feature type="chain" id="PRO_5003316593" evidence="1">
    <location>
        <begin position="24"/>
        <end position="140"/>
    </location>
</feature>
<dbReference type="KEGG" id="hhy:Halhy_6610"/>
<geneLocation type="plasmid" evidence="2 3">
    <name>pHALHY01</name>
</geneLocation>
<proteinExistence type="predicted"/>
<dbReference type="EMBL" id="CP002692">
    <property type="protein sequence ID" value="AEE54426.1"/>
    <property type="molecule type" value="Genomic_DNA"/>
</dbReference>
<organism evidence="2 3">
    <name type="scientific">Haliscomenobacter hydrossis (strain ATCC 27775 / DSM 1100 / LMG 10767 / O)</name>
    <dbReference type="NCBI Taxonomy" id="760192"/>
    <lineage>
        <taxon>Bacteria</taxon>
        <taxon>Pseudomonadati</taxon>
        <taxon>Bacteroidota</taxon>
        <taxon>Saprospiria</taxon>
        <taxon>Saprospirales</taxon>
        <taxon>Haliscomenobacteraceae</taxon>
        <taxon>Haliscomenobacter</taxon>
    </lineage>
</organism>
<keyword evidence="2" id="KW-0614">Plasmid</keyword>
<sequence length="140" mass="15390">MMHQRLGILLLLSALFSVTSVNSGSACNDVSKYHVGIVSENIAEQARHGEDLDNCTQVFDDCTLAHPGQDCPPDSDGCGHCHCPGCGSIFNMLVVHTAFSPCVCHTLIRQSTLDRQAFYFAKYVPERPFLPIWQPPQIKA</sequence>
<feature type="signal peptide" evidence="1">
    <location>
        <begin position="1"/>
        <end position="23"/>
    </location>
</feature>
<evidence type="ECO:0000256" key="1">
    <source>
        <dbReference type="SAM" id="SignalP"/>
    </source>
</evidence>
<dbReference type="AlphaFoldDB" id="F4L7R8"/>
<keyword evidence="1" id="KW-0732">Signal</keyword>
<reference evidence="2 3" key="1">
    <citation type="journal article" date="2011" name="Stand. Genomic Sci.">
        <title>Complete genome sequence of Haliscomenobacter hydrossis type strain (O).</title>
        <authorList>
            <consortium name="US DOE Joint Genome Institute (JGI-PGF)"/>
            <person name="Daligault H."/>
            <person name="Lapidus A."/>
            <person name="Zeytun A."/>
            <person name="Nolan M."/>
            <person name="Lucas S."/>
            <person name="Del Rio T.G."/>
            <person name="Tice H."/>
            <person name="Cheng J.F."/>
            <person name="Tapia R."/>
            <person name="Han C."/>
            <person name="Goodwin L."/>
            <person name="Pitluck S."/>
            <person name="Liolios K."/>
            <person name="Pagani I."/>
            <person name="Ivanova N."/>
            <person name="Huntemann M."/>
            <person name="Mavromatis K."/>
            <person name="Mikhailova N."/>
            <person name="Pati A."/>
            <person name="Chen A."/>
            <person name="Palaniappan K."/>
            <person name="Land M."/>
            <person name="Hauser L."/>
            <person name="Brambilla E.M."/>
            <person name="Rohde M."/>
            <person name="Verbarg S."/>
            <person name="Goker M."/>
            <person name="Bristow J."/>
            <person name="Eisen J.A."/>
            <person name="Markowitz V."/>
            <person name="Hugenholtz P."/>
            <person name="Kyrpides N.C."/>
            <person name="Klenk H.P."/>
            <person name="Woyke T."/>
        </authorList>
    </citation>
    <scope>NUCLEOTIDE SEQUENCE [LARGE SCALE GENOMIC DNA]</scope>
    <source>
        <strain evidence="3">ATCC 27775 / DSM 1100 / LMG 10767 / O</strain>
        <plasmid evidence="3">Plasmid pHALHY01</plasmid>
    </source>
</reference>
<protein>
    <submittedName>
        <fullName evidence="2">Uncharacterized protein</fullName>
    </submittedName>
</protein>
<dbReference type="HOGENOM" id="CLU_1832370_0_0_10"/>
<evidence type="ECO:0000313" key="2">
    <source>
        <dbReference type="EMBL" id="AEE54426.1"/>
    </source>
</evidence>
<name>F4L7R8_HALH1</name>
<keyword evidence="3" id="KW-1185">Reference proteome</keyword>
<dbReference type="Proteomes" id="UP000008461">
    <property type="component" value="Plasmid pHALHY01"/>
</dbReference>
<dbReference type="PROSITE" id="PS51257">
    <property type="entry name" value="PROKAR_LIPOPROTEIN"/>
    <property type="match status" value="1"/>
</dbReference>